<dbReference type="KEGG" id="niy:FQ775_01390"/>
<dbReference type="Proteomes" id="UP000321389">
    <property type="component" value="Chromosome"/>
</dbReference>
<evidence type="ECO:0008006" key="3">
    <source>
        <dbReference type="Google" id="ProtNLM"/>
    </source>
</evidence>
<dbReference type="OrthoDB" id="7889158at2"/>
<name>A0A5B8KU81_9HYPH</name>
<keyword evidence="2" id="KW-1185">Reference proteome</keyword>
<reference evidence="1" key="1">
    <citation type="submission" date="2020-04" db="EMBL/GenBank/DDBJ databases">
        <title>Nitratireductor sp. nov. isolated from mangrove soil.</title>
        <authorList>
            <person name="Ye Y."/>
        </authorList>
    </citation>
    <scope>NUCLEOTIDE SEQUENCE</scope>
    <source>
        <strain evidence="1">SY7</strain>
    </source>
</reference>
<dbReference type="RefSeq" id="WP_146297782.1">
    <property type="nucleotide sequence ID" value="NZ_CP042301.2"/>
</dbReference>
<evidence type="ECO:0000313" key="1">
    <source>
        <dbReference type="EMBL" id="QDY99132.1"/>
    </source>
</evidence>
<proteinExistence type="predicted"/>
<accession>A0A5B8KU81</accession>
<dbReference type="EMBL" id="CP042301">
    <property type="protein sequence ID" value="QDY99132.1"/>
    <property type="molecule type" value="Genomic_DNA"/>
</dbReference>
<protein>
    <recommendedName>
        <fullName evidence="3">Addiction module protein</fullName>
    </recommendedName>
</protein>
<evidence type="ECO:0000313" key="2">
    <source>
        <dbReference type="Proteomes" id="UP000321389"/>
    </source>
</evidence>
<organism evidence="1 2">
    <name type="scientific">Nitratireductor mangrovi</name>
    <dbReference type="NCBI Taxonomy" id="2599600"/>
    <lineage>
        <taxon>Bacteria</taxon>
        <taxon>Pseudomonadati</taxon>
        <taxon>Pseudomonadota</taxon>
        <taxon>Alphaproteobacteria</taxon>
        <taxon>Hyphomicrobiales</taxon>
        <taxon>Phyllobacteriaceae</taxon>
        <taxon>Nitratireductor</taxon>
    </lineage>
</organism>
<gene>
    <name evidence="1" type="ORF">FQ775_01390</name>
</gene>
<dbReference type="AlphaFoldDB" id="A0A5B8KU81"/>
<sequence>MTKLLEQVFEEAKRLPPEKQDELARAIINIMSGRSDDDVYVLSEAERAAIEVARRQVARGEFASEEEIEALFKTYAS</sequence>